<proteinExistence type="inferred from homology"/>
<protein>
    <recommendedName>
        <fullName evidence="4 10">4-alpha-glucanotransferase</fullName>
        <ecNumber evidence="3 10">2.4.1.25</ecNumber>
    </recommendedName>
    <alternativeName>
        <fullName evidence="8 10">Amylomaltase</fullName>
    </alternativeName>
    <alternativeName>
        <fullName evidence="9 10">Disproportionating enzyme</fullName>
    </alternativeName>
</protein>
<comment type="caution">
    <text evidence="13">The sequence shown here is derived from an EMBL/GenBank/DDBJ whole genome shotgun (WGS) entry which is preliminary data.</text>
</comment>
<evidence type="ECO:0000256" key="1">
    <source>
        <dbReference type="ARBA" id="ARBA00000439"/>
    </source>
</evidence>
<comment type="similarity">
    <text evidence="2 10">Belongs to the disproportionating enzyme family.</text>
</comment>
<dbReference type="EC" id="2.4.1.25" evidence="3 10"/>
<keyword evidence="14" id="KW-1185">Reference proteome</keyword>
<evidence type="ECO:0000256" key="9">
    <source>
        <dbReference type="ARBA" id="ARBA00031501"/>
    </source>
</evidence>
<comment type="catalytic activity">
    <reaction evidence="1 10">
        <text>Transfers a segment of a (1-&gt;4)-alpha-D-glucan to a new position in an acceptor, which may be glucose or a (1-&gt;4)-alpha-D-glucan.</text>
        <dbReference type="EC" id="2.4.1.25"/>
    </reaction>
</comment>
<evidence type="ECO:0000256" key="8">
    <source>
        <dbReference type="ARBA" id="ARBA00031423"/>
    </source>
</evidence>
<evidence type="ECO:0000259" key="12">
    <source>
        <dbReference type="Pfam" id="PF21226"/>
    </source>
</evidence>
<dbReference type="Pfam" id="PF02446">
    <property type="entry name" value="Glyco_hydro_77"/>
    <property type="match status" value="1"/>
</dbReference>
<dbReference type="SUPFAM" id="SSF51445">
    <property type="entry name" value="(Trans)glycosidases"/>
    <property type="match status" value="1"/>
</dbReference>
<evidence type="ECO:0000256" key="6">
    <source>
        <dbReference type="ARBA" id="ARBA00022679"/>
    </source>
</evidence>
<feature type="compositionally biased region" description="Basic and acidic residues" evidence="11">
    <location>
        <begin position="812"/>
        <end position="827"/>
    </location>
</feature>
<evidence type="ECO:0000256" key="3">
    <source>
        <dbReference type="ARBA" id="ARBA00012560"/>
    </source>
</evidence>
<name>A0ABP8EJ17_9MICO</name>
<evidence type="ECO:0000256" key="11">
    <source>
        <dbReference type="SAM" id="MobiDB-lite"/>
    </source>
</evidence>
<dbReference type="Gene3D" id="3.20.20.80">
    <property type="entry name" value="Glycosidases"/>
    <property type="match status" value="1"/>
</dbReference>
<evidence type="ECO:0000256" key="4">
    <source>
        <dbReference type="ARBA" id="ARBA00020295"/>
    </source>
</evidence>
<evidence type="ECO:0000256" key="10">
    <source>
        <dbReference type="RuleBase" id="RU361207"/>
    </source>
</evidence>
<dbReference type="Proteomes" id="UP001501586">
    <property type="component" value="Unassembled WGS sequence"/>
</dbReference>
<dbReference type="EMBL" id="BAABAZ010000005">
    <property type="protein sequence ID" value="GAA4283963.1"/>
    <property type="molecule type" value="Genomic_DNA"/>
</dbReference>
<evidence type="ECO:0000256" key="5">
    <source>
        <dbReference type="ARBA" id="ARBA00022676"/>
    </source>
</evidence>
<dbReference type="Pfam" id="PF21226">
    <property type="entry name" value="MalQ_N"/>
    <property type="match status" value="1"/>
</dbReference>
<evidence type="ECO:0000256" key="7">
    <source>
        <dbReference type="ARBA" id="ARBA00023277"/>
    </source>
</evidence>
<gene>
    <name evidence="13" type="primary">malQ</name>
    <name evidence="13" type="ORF">GCM10022261_14940</name>
</gene>
<organism evidence="13 14">
    <name type="scientific">Brevibacterium daeguense</name>
    <dbReference type="NCBI Taxonomy" id="909936"/>
    <lineage>
        <taxon>Bacteria</taxon>
        <taxon>Bacillati</taxon>
        <taxon>Actinomycetota</taxon>
        <taxon>Actinomycetes</taxon>
        <taxon>Micrococcales</taxon>
        <taxon>Brevibacteriaceae</taxon>
        <taxon>Brevibacterium</taxon>
    </lineage>
</organism>
<dbReference type="PANTHER" id="PTHR32438">
    <property type="entry name" value="4-ALPHA-GLUCANOTRANSFERASE DPE1, CHLOROPLASTIC/AMYLOPLASTIC"/>
    <property type="match status" value="1"/>
</dbReference>
<dbReference type="InterPro" id="IPR048458">
    <property type="entry name" value="MalQ_N"/>
</dbReference>
<feature type="domain" description="MalQ N-terminal beta-sandwich" evidence="12">
    <location>
        <begin position="84"/>
        <end position="178"/>
    </location>
</feature>
<keyword evidence="5 10" id="KW-0328">Glycosyltransferase</keyword>
<dbReference type="PANTHER" id="PTHR32438:SF5">
    <property type="entry name" value="4-ALPHA-GLUCANOTRANSFERASE DPE1, CHLOROPLASTIC_AMYLOPLASTIC"/>
    <property type="match status" value="1"/>
</dbReference>
<sequence>MLMVPKSTASQSPAVITDMTGPLRRLAKACGVQAEYTSAEGEAVQISDDTLSKVLAALGMRCTTRSEVEDSLRALADQRFDRALPPFGHQFSGDSAAVDFTLPEGERFGLTLTTENGLRVQLQDVSGVTATRTVMADSRPQLRQVRRVRMPADLPLGEHLLTLTSGHTVDTMPFIVAPRQVPTVDEVTAAGTAPGLAPRRPWGLTVQLYSVRSRSSWGIGDFGDLRDLMAIGAEQGADFVLINPIHAQAPVPPVENSPYLPSSRQAIDPIYIRVEDIPEAGQLDGDQRLAIQALARRWGKPNVSTDQIDRDGVLEDKLAALEVMHEVPLGPARRKQLAAFSAAAGEGMRSWAIFNAICREAAKGGAKARRAAKSLQRAEGEAVRILPSGAAWPPEMTGPAAEAVREFAAEHSAEIDFWMWTQFIAAEQLNAAQRTARELGMRIGLVTDLAVGVAGGGADSWALADYLAKDVTVGAPADYYNQQGQDWSQPPWHPVRLAEAGYRPLRDLFRTAFTGAGGIRIDHIMGLFRLWWVPQGNLPRDGAYVGYDSEAILAVLALEAHRAGVIVIGEDLGTVAPGVRERLAELGVLGTSVMWFEQTEDGLTDPRDYRELSFATLNTHDMHPTAGYLNLEDIELSEELGLLDDDPHDVYAAERTNRQNILKTIAEAGHLHPTDTMVGTLEELWPVVLGLHGYLAGTSAQLVGVALTDVVGETRTQNKPGTSDEYPNWTVPLADLAGRPVVLEDLDGDERLTAIAQIMNGDGAAEPIFDADGEVTGARPGADAADPVFGDAEPADRMGGGSGRGARPAGRMPDRTADELDEDAHER</sequence>
<keyword evidence="6 10" id="KW-0808">Transferase</keyword>
<feature type="region of interest" description="Disordered" evidence="11">
    <location>
        <begin position="776"/>
        <end position="827"/>
    </location>
</feature>
<accession>A0ABP8EJ17</accession>
<evidence type="ECO:0000313" key="14">
    <source>
        <dbReference type="Proteomes" id="UP001501586"/>
    </source>
</evidence>
<dbReference type="InterPro" id="IPR003385">
    <property type="entry name" value="Glyco_hydro_77"/>
</dbReference>
<evidence type="ECO:0000313" key="13">
    <source>
        <dbReference type="EMBL" id="GAA4283963.1"/>
    </source>
</evidence>
<dbReference type="InterPro" id="IPR017853">
    <property type="entry name" value="GH"/>
</dbReference>
<reference evidence="14" key="1">
    <citation type="journal article" date="2019" name="Int. J. Syst. Evol. Microbiol.">
        <title>The Global Catalogue of Microorganisms (GCM) 10K type strain sequencing project: providing services to taxonomists for standard genome sequencing and annotation.</title>
        <authorList>
            <consortium name="The Broad Institute Genomics Platform"/>
            <consortium name="The Broad Institute Genome Sequencing Center for Infectious Disease"/>
            <person name="Wu L."/>
            <person name="Ma J."/>
        </authorList>
    </citation>
    <scope>NUCLEOTIDE SEQUENCE [LARGE SCALE GENOMIC DNA]</scope>
    <source>
        <strain evidence="14">JCM 17458</strain>
    </source>
</reference>
<keyword evidence="7 10" id="KW-0119">Carbohydrate metabolism</keyword>
<evidence type="ECO:0000256" key="2">
    <source>
        <dbReference type="ARBA" id="ARBA00005684"/>
    </source>
</evidence>
<dbReference type="NCBIfam" id="TIGR00217">
    <property type="entry name" value="malQ"/>
    <property type="match status" value="1"/>
</dbReference>